<evidence type="ECO:0000313" key="2">
    <source>
        <dbReference type="EMBL" id="MBD8504239.1"/>
    </source>
</evidence>
<organism evidence="2 3">
    <name type="scientific">Thauera sedimentorum</name>
    <dbReference type="NCBI Taxonomy" id="2767595"/>
    <lineage>
        <taxon>Bacteria</taxon>
        <taxon>Pseudomonadati</taxon>
        <taxon>Pseudomonadota</taxon>
        <taxon>Betaproteobacteria</taxon>
        <taxon>Rhodocyclales</taxon>
        <taxon>Zoogloeaceae</taxon>
        <taxon>Thauera</taxon>
    </lineage>
</organism>
<reference evidence="3" key="1">
    <citation type="submission" date="2023-07" db="EMBL/GenBank/DDBJ databases">
        <title>Thauera sp. CAU 1555 isolated from sand of Yaerae Beach.</title>
        <authorList>
            <person name="Kim W."/>
        </authorList>
    </citation>
    <scope>NUCLEOTIDE SEQUENCE [LARGE SCALE GENOMIC DNA]</scope>
    <source>
        <strain evidence="3">CAU 1555</strain>
    </source>
</reference>
<dbReference type="Proteomes" id="UP000603602">
    <property type="component" value="Unassembled WGS sequence"/>
</dbReference>
<comment type="caution">
    <text evidence="2">The sequence shown here is derived from an EMBL/GenBank/DDBJ whole genome shotgun (WGS) entry which is preliminary data.</text>
</comment>
<dbReference type="EMBL" id="JACYTO010000002">
    <property type="protein sequence ID" value="MBD8504239.1"/>
    <property type="molecule type" value="Genomic_DNA"/>
</dbReference>
<dbReference type="RefSeq" id="WP_187719005.1">
    <property type="nucleotide sequence ID" value="NZ_JACTAH010000002.1"/>
</dbReference>
<gene>
    <name evidence="2" type="ORF">IFO67_15185</name>
</gene>
<proteinExistence type="predicted"/>
<keyword evidence="3" id="KW-1185">Reference proteome</keyword>
<evidence type="ECO:0000313" key="3">
    <source>
        <dbReference type="Proteomes" id="UP000603602"/>
    </source>
</evidence>
<feature type="coiled-coil region" evidence="1">
    <location>
        <begin position="5"/>
        <end position="46"/>
    </location>
</feature>
<protein>
    <recommendedName>
        <fullName evidence="4">Cell division protein ZapB</fullName>
    </recommendedName>
</protein>
<accession>A0ABR9BD17</accession>
<evidence type="ECO:0008006" key="4">
    <source>
        <dbReference type="Google" id="ProtNLM"/>
    </source>
</evidence>
<sequence>MEEELTQLENRIEQIVTLCEGLKADNRELRSRLTKLEADNRAQADKLRLATDKLEGLLARLPQD</sequence>
<keyword evidence="1" id="KW-0175">Coiled coil</keyword>
<evidence type="ECO:0000256" key="1">
    <source>
        <dbReference type="SAM" id="Coils"/>
    </source>
</evidence>
<name>A0ABR9BD17_9RHOO</name>